<keyword evidence="2" id="KW-1185">Reference proteome</keyword>
<dbReference type="Proteomes" id="UP001239111">
    <property type="component" value="Chromosome 1"/>
</dbReference>
<name>A0ACC2PIC8_9HYME</name>
<organism evidence="1 2">
    <name type="scientific">Eretmocerus hayati</name>
    <dbReference type="NCBI Taxonomy" id="131215"/>
    <lineage>
        <taxon>Eukaryota</taxon>
        <taxon>Metazoa</taxon>
        <taxon>Ecdysozoa</taxon>
        <taxon>Arthropoda</taxon>
        <taxon>Hexapoda</taxon>
        <taxon>Insecta</taxon>
        <taxon>Pterygota</taxon>
        <taxon>Neoptera</taxon>
        <taxon>Endopterygota</taxon>
        <taxon>Hymenoptera</taxon>
        <taxon>Apocrita</taxon>
        <taxon>Proctotrupomorpha</taxon>
        <taxon>Chalcidoidea</taxon>
        <taxon>Aphelinidae</taxon>
        <taxon>Aphelininae</taxon>
        <taxon>Eretmocerus</taxon>
    </lineage>
</organism>
<gene>
    <name evidence="1" type="ORF">QAD02_018972</name>
</gene>
<proteinExistence type="predicted"/>
<evidence type="ECO:0000313" key="2">
    <source>
        <dbReference type="Proteomes" id="UP001239111"/>
    </source>
</evidence>
<accession>A0ACC2PIC8</accession>
<evidence type="ECO:0000313" key="1">
    <source>
        <dbReference type="EMBL" id="KAJ8683180.1"/>
    </source>
</evidence>
<reference evidence="1" key="1">
    <citation type="submission" date="2023-04" db="EMBL/GenBank/DDBJ databases">
        <title>A chromosome-level genome assembly of the parasitoid wasp Eretmocerus hayati.</title>
        <authorList>
            <person name="Zhong Y."/>
            <person name="Liu S."/>
            <person name="Liu Y."/>
        </authorList>
    </citation>
    <scope>NUCLEOTIDE SEQUENCE</scope>
    <source>
        <strain evidence="1">ZJU_SS_LIU_2023</strain>
    </source>
</reference>
<protein>
    <submittedName>
        <fullName evidence="1">Uncharacterized protein</fullName>
    </submittedName>
</protein>
<comment type="caution">
    <text evidence="1">The sequence shown here is derived from an EMBL/GenBank/DDBJ whole genome shotgun (WGS) entry which is preliminary data.</text>
</comment>
<sequence length="201" mass="22900">MCYKYFTDQPQQQRPGEPSLLELDKGFLQRGGYPPSGYSPYTQQPDDFLVNDPDYTLAQPIDYYESQREHYMLPTATTDHHSQSQQSMFSPQFLPNFSEAILRLASGGPRSGYDGPASLHQGFYAGGTESDEYQEIVGAVEPQHQQPHRRGVSNRSNLELNRLEQQVVRGEPPPAYHTTGRSRAHHQNRHAYATQQRNFLS</sequence>
<dbReference type="EMBL" id="CM056741">
    <property type="protein sequence ID" value="KAJ8683180.1"/>
    <property type="molecule type" value="Genomic_DNA"/>
</dbReference>